<dbReference type="InterPro" id="IPR034139">
    <property type="entry name" value="TOPRIM_OLD"/>
</dbReference>
<dbReference type="PANTHER" id="PTHR43581">
    <property type="entry name" value="ATP/GTP PHOSPHATASE"/>
    <property type="match status" value="1"/>
</dbReference>
<reference evidence="3 4" key="1">
    <citation type="submission" date="2023-03" db="EMBL/GenBank/DDBJ databases">
        <title>Bacillus Genome Sequencing.</title>
        <authorList>
            <person name="Dunlap C."/>
        </authorList>
    </citation>
    <scope>NUCLEOTIDE SEQUENCE [LARGE SCALE GENOMIC DNA]</scope>
    <source>
        <strain evidence="3 4">BD-525</strain>
    </source>
</reference>
<sequence length="599" mass="69857">MSYIRIEDIMIENYRSFGDRIVVHFPKENYKKPVAIVGYNNAGKTNFLNSILYGITEKYVTKDSFTINDFHNRSYDNVPLIATKMSSSSEYKAEGKTASLTGYHYLDIELDGNEIESARINSFEDGKRERKSYTSFGAAKYFKIFYINFHEIKKEISTKKTSWGNLSSFLAKHIKSIVDKDGIMSDKKDQFKAEVKISTNKVMADSSLNEFLNRIQINYSTNLRQNQCHIEFGLPEYEDIFLEMMFKVGLNGDMENLVPISHFGDGYISMFVMAIIQAIAESNEADKCLFLFEEPESFLHENHQEYFYKTVLCGLAEKGHQVIYTTHSDKMLDIFDTRGLIRFEFDEDSKQTVLKYNKHNSEFLKVEDDEEIFDELLSEEEFLSEIDDYNNYIKLIEPNLNKMLFSKKVLLVEGPNDLMTYKEIIRRKVFELTGDCKYSETYLNFNNIAIIPHHGKITALILIKLCKHLGIDYFVINDFDFEEDFIEKLSFETIEELKESDIYNAELENICVINSKGEPLSQRTKRGMVTTNWNLIKEASFEKIHFNIPKLESVLGYDSNDKNSAKIWRVIKETAKFEESIFPENLEEFLELNNIKVQR</sequence>
<evidence type="ECO:0000259" key="2">
    <source>
        <dbReference type="Pfam" id="PF20469"/>
    </source>
</evidence>
<dbReference type="InterPro" id="IPR051396">
    <property type="entry name" value="Bact_Antivir_Def_Nuclease"/>
</dbReference>
<dbReference type="Pfam" id="PF13175">
    <property type="entry name" value="AAA_15"/>
    <property type="match status" value="1"/>
</dbReference>
<dbReference type="PANTHER" id="PTHR43581:SF4">
    <property type="entry name" value="ATP_GTP PHOSPHATASE"/>
    <property type="match status" value="1"/>
</dbReference>
<evidence type="ECO:0000313" key="3">
    <source>
        <dbReference type="EMBL" id="MEC0243661.1"/>
    </source>
</evidence>
<comment type="caution">
    <text evidence="3">The sequence shown here is derived from an EMBL/GenBank/DDBJ whole genome shotgun (WGS) entry which is preliminary data.</text>
</comment>
<protein>
    <submittedName>
        <fullName evidence="3">AAA family ATPase</fullName>
    </submittedName>
</protein>
<dbReference type="InterPro" id="IPR027417">
    <property type="entry name" value="P-loop_NTPase"/>
</dbReference>
<organism evidence="3 4">
    <name type="scientific">Paenibacillus dokdonensis</name>
    <dbReference type="NCBI Taxonomy" id="2567944"/>
    <lineage>
        <taxon>Bacteria</taxon>
        <taxon>Bacillati</taxon>
        <taxon>Bacillota</taxon>
        <taxon>Bacilli</taxon>
        <taxon>Bacillales</taxon>
        <taxon>Paenibacillaceae</taxon>
        <taxon>Paenibacillus</taxon>
    </lineage>
</organism>
<dbReference type="Gene3D" id="3.40.50.300">
    <property type="entry name" value="P-loop containing nucleotide triphosphate hydrolases"/>
    <property type="match status" value="1"/>
</dbReference>
<dbReference type="InterPro" id="IPR041685">
    <property type="entry name" value="AAA_GajA/Old/RecF-like"/>
</dbReference>
<dbReference type="RefSeq" id="WP_326091388.1">
    <property type="nucleotide sequence ID" value="NZ_JARLKZ010000026.1"/>
</dbReference>
<name>A0ABU6GV93_9BACL</name>
<gene>
    <name evidence="3" type="ORF">P4H66_28015</name>
</gene>
<feature type="domain" description="Endonuclease GajA/Old nuclease/RecF-like AAA" evidence="1">
    <location>
        <begin position="6"/>
        <end position="331"/>
    </location>
</feature>
<dbReference type="SUPFAM" id="SSF52540">
    <property type="entry name" value="P-loop containing nucleoside triphosphate hydrolases"/>
    <property type="match status" value="1"/>
</dbReference>
<dbReference type="Proteomes" id="UP001344632">
    <property type="component" value="Unassembled WGS sequence"/>
</dbReference>
<feature type="domain" description="OLD protein-like TOPRIM" evidence="2">
    <location>
        <begin position="404"/>
        <end position="480"/>
    </location>
</feature>
<dbReference type="Pfam" id="PF20469">
    <property type="entry name" value="OLD-like_TOPRIM"/>
    <property type="match status" value="1"/>
</dbReference>
<evidence type="ECO:0000259" key="1">
    <source>
        <dbReference type="Pfam" id="PF13175"/>
    </source>
</evidence>
<keyword evidence="4" id="KW-1185">Reference proteome</keyword>
<proteinExistence type="predicted"/>
<dbReference type="EMBL" id="JARLKZ010000026">
    <property type="protein sequence ID" value="MEC0243661.1"/>
    <property type="molecule type" value="Genomic_DNA"/>
</dbReference>
<accession>A0ABU6GV93</accession>
<evidence type="ECO:0000313" key="4">
    <source>
        <dbReference type="Proteomes" id="UP001344632"/>
    </source>
</evidence>